<dbReference type="STRING" id="1284197.S8A5Y9"/>
<dbReference type="eggNOG" id="ENOG502R4JR">
    <property type="taxonomic scope" value="Eukaryota"/>
</dbReference>
<dbReference type="InterPro" id="IPR050411">
    <property type="entry name" value="AlphaKG_dependent_hydroxylases"/>
</dbReference>
<dbReference type="Pfam" id="PF02668">
    <property type="entry name" value="TauD"/>
    <property type="match status" value="1"/>
</dbReference>
<gene>
    <name evidence="3" type="ORF">H072_9847</name>
</gene>
<evidence type="ECO:0000256" key="1">
    <source>
        <dbReference type="ARBA" id="ARBA00023002"/>
    </source>
</evidence>
<reference evidence="3 4" key="1">
    <citation type="journal article" date="2013" name="PLoS Genet.">
        <title>Genomic mechanisms accounting for the adaptation to parasitism in nematode-trapping fungi.</title>
        <authorList>
            <person name="Meerupati T."/>
            <person name="Andersson K.M."/>
            <person name="Friman E."/>
            <person name="Kumar D."/>
            <person name="Tunlid A."/>
            <person name="Ahren D."/>
        </authorList>
    </citation>
    <scope>NUCLEOTIDE SEQUENCE [LARGE SCALE GENOMIC DNA]</scope>
    <source>
        <strain evidence="3 4">CBS 200.50</strain>
    </source>
</reference>
<evidence type="ECO:0000259" key="2">
    <source>
        <dbReference type="Pfam" id="PF02668"/>
    </source>
</evidence>
<organism evidence="3 4">
    <name type="scientific">Dactylellina haptotyla (strain CBS 200.50)</name>
    <name type="common">Nematode-trapping fungus</name>
    <name type="synonym">Monacrosporium haptotylum</name>
    <dbReference type="NCBI Taxonomy" id="1284197"/>
    <lineage>
        <taxon>Eukaryota</taxon>
        <taxon>Fungi</taxon>
        <taxon>Dikarya</taxon>
        <taxon>Ascomycota</taxon>
        <taxon>Pezizomycotina</taxon>
        <taxon>Orbiliomycetes</taxon>
        <taxon>Orbiliales</taxon>
        <taxon>Orbiliaceae</taxon>
        <taxon>Dactylellina</taxon>
    </lineage>
</organism>
<name>S8A5Y9_DACHA</name>
<dbReference type="InterPro" id="IPR042098">
    <property type="entry name" value="TauD-like_sf"/>
</dbReference>
<dbReference type="InterPro" id="IPR003819">
    <property type="entry name" value="TauD/TfdA-like"/>
</dbReference>
<dbReference type="PANTHER" id="PTHR10696">
    <property type="entry name" value="GAMMA-BUTYROBETAINE HYDROXYLASE-RELATED"/>
    <property type="match status" value="1"/>
</dbReference>
<dbReference type="OrthoDB" id="272271at2759"/>
<sequence>MAPPVSEVPSDIIVDLSAGWEVGHQPCKYNAVIQLPQNFQSSLSWDQNTFSSQDQYTHVLTDEEKEEINSALTFFKSLELDGDQVSQDAFPLPTLEKKLFALAKDIHKGKGFGVVRGLDPKDYSDEDNVLILLGISSYIAETRAKQDEDGSMLVHIRNAKESSIPESYRPIRYSTRASKYHTDGYIDVLALQTRSCAAKGGHHSIASAYTIFNKIAAANPRLIPVLFNKQWPFHSARPKLDGPPHKRALYFYDGEHLILDLNRDPIEGPKGPDRPAEHPPLKPEQQLALDEIERLSEENKIVLTHQPGDLTFINNHAIVHSREAFEDDEVNQRYFVRMWLKNKEMAWDLPKILRDGNYRIFEGNEDVEERWNIKVEPLLVMPFVPQWMMSTS</sequence>
<dbReference type="AlphaFoldDB" id="S8A5Y9"/>
<feature type="domain" description="TauD/TfdA-like" evidence="2">
    <location>
        <begin position="85"/>
        <end position="339"/>
    </location>
</feature>
<keyword evidence="1" id="KW-0560">Oxidoreductase</keyword>
<dbReference type="GO" id="GO:0016491">
    <property type="term" value="F:oxidoreductase activity"/>
    <property type="evidence" value="ECO:0007669"/>
    <property type="project" value="UniProtKB-KW"/>
</dbReference>
<dbReference type="OMA" id="RALAICK"/>
<dbReference type="Gene3D" id="3.60.130.10">
    <property type="entry name" value="Clavaminate synthase-like"/>
    <property type="match status" value="1"/>
</dbReference>
<comment type="caution">
    <text evidence="3">The sequence shown here is derived from an EMBL/GenBank/DDBJ whole genome shotgun (WGS) entry which is preliminary data.</text>
</comment>
<dbReference type="Proteomes" id="UP000015100">
    <property type="component" value="Unassembled WGS sequence"/>
</dbReference>
<dbReference type="EMBL" id="AQGS01000867">
    <property type="protein sequence ID" value="EPS36541.1"/>
    <property type="molecule type" value="Genomic_DNA"/>
</dbReference>
<dbReference type="HOGENOM" id="CLU_041041_0_0_1"/>
<reference evidence="4" key="2">
    <citation type="submission" date="2013-04" db="EMBL/GenBank/DDBJ databases">
        <title>Genomic mechanisms accounting for the adaptation to parasitism in nematode-trapping fungi.</title>
        <authorList>
            <person name="Ahren D.G."/>
        </authorList>
    </citation>
    <scope>NUCLEOTIDE SEQUENCE [LARGE SCALE GENOMIC DNA]</scope>
    <source>
        <strain evidence="4">CBS 200.50</strain>
    </source>
</reference>
<keyword evidence="4" id="KW-1185">Reference proteome</keyword>
<evidence type="ECO:0000313" key="3">
    <source>
        <dbReference type="EMBL" id="EPS36541.1"/>
    </source>
</evidence>
<dbReference type="PANTHER" id="PTHR10696:SF54">
    <property type="entry name" value="FAMILY OXIDOREDUCTASE, PUTATIVE (AFU_ORTHOLOGUE AFUA_4G13850)-RELATED"/>
    <property type="match status" value="1"/>
</dbReference>
<protein>
    <recommendedName>
        <fullName evidence="2">TauD/TfdA-like domain-containing protein</fullName>
    </recommendedName>
</protein>
<dbReference type="SUPFAM" id="SSF51197">
    <property type="entry name" value="Clavaminate synthase-like"/>
    <property type="match status" value="1"/>
</dbReference>
<proteinExistence type="predicted"/>
<accession>S8A5Y9</accession>
<evidence type="ECO:0000313" key="4">
    <source>
        <dbReference type="Proteomes" id="UP000015100"/>
    </source>
</evidence>